<sequence length="489" mass="53208">MSKRLTIRADCSPTMGTGHVMRMIALGQAWQALGGDVRFEGRTEPLTGRLKAEGFDCVPLAVAHPAPEDAQALLAATSPNDWIVIDGYHFDTAYLKTIRDNGRRTLVVDDFFDRNEYPADIILNQNPDGPGYPYDKDGPTLLLGTEYTMLRKDFQRPPALRAVPETAASILVTLGGADPDNATGKVLEAINAVRMSDLRVTIVAGAANPHLDDLRERMKSLPCPCELLTNVGDMPALMAEADLAVSAGGTTSWELCYFGVPFIAVRIADNQQGVIRELDRHGAARCIDSGPSVGDIATNLEELIHDRKARQAMQTAGTLLVDGKGAMRVARTMYNSDISLRPVEAGDCETLHGWRNAPETRAQSFSSDEIPLDTHRAWFHSKLNDENCLFFMAVDCDEPVGQIRFDRDGQTAVVSVSVAPDMLNRGIGTIMTRLGCRALARRWPSVNVVALVKPDNLASAAMFAKAGFTKAATDAKHLRFTWPGSTNDT</sequence>
<dbReference type="Pfam" id="PF13302">
    <property type="entry name" value="Acetyltransf_3"/>
    <property type="match status" value="1"/>
</dbReference>
<dbReference type="NCBIfam" id="TIGR03590">
    <property type="entry name" value="PseG"/>
    <property type="match status" value="1"/>
</dbReference>
<dbReference type="CDD" id="cd04301">
    <property type="entry name" value="NAT_SF"/>
    <property type="match status" value="1"/>
</dbReference>
<proteinExistence type="predicted"/>
<dbReference type="SUPFAM" id="SSF55729">
    <property type="entry name" value="Acyl-CoA N-acyltransferases (Nat)"/>
    <property type="match status" value="1"/>
</dbReference>
<protein>
    <recommendedName>
        <fullName evidence="1">N-acetyltransferase domain-containing protein</fullName>
    </recommendedName>
</protein>
<accession>A0ABM8ANM7</accession>
<dbReference type="Pfam" id="PF04101">
    <property type="entry name" value="Glyco_tran_28_C"/>
    <property type="match status" value="1"/>
</dbReference>
<dbReference type="PROSITE" id="PS51186">
    <property type="entry name" value="GNAT"/>
    <property type="match status" value="1"/>
</dbReference>
<gene>
    <name evidence="2" type="ORF">JCM14722_05440</name>
</gene>
<feature type="domain" description="N-acetyltransferase" evidence="1">
    <location>
        <begin position="338"/>
        <end position="488"/>
    </location>
</feature>
<reference evidence="2" key="1">
    <citation type="submission" date="2022-08" db="EMBL/GenBank/DDBJ databases">
        <title>Genome Sequence of the sulphate-reducing bacterium, Pseudodesulfovibrio portus JCM14722.</title>
        <authorList>
            <person name="Kondo R."/>
            <person name="Kataoka T."/>
        </authorList>
    </citation>
    <scope>NUCLEOTIDE SEQUENCE</scope>
    <source>
        <strain evidence="2">JCM 14722</strain>
    </source>
</reference>
<dbReference type="InterPro" id="IPR020023">
    <property type="entry name" value="PseG"/>
</dbReference>
<name>A0ABM8ANM7_9BACT</name>
<evidence type="ECO:0000313" key="3">
    <source>
        <dbReference type="Proteomes" id="UP001061361"/>
    </source>
</evidence>
<evidence type="ECO:0000259" key="1">
    <source>
        <dbReference type="PROSITE" id="PS51186"/>
    </source>
</evidence>
<dbReference type="RefSeq" id="WP_264983058.1">
    <property type="nucleotide sequence ID" value="NZ_AP026708.1"/>
</dbReference>
<evidence type="ECO:0000313" key="2">
    <source>
        <dbReference type="EMBL" id="BDQ33002.1"/>
    </source>
</evidence>
<dbReference type="InterPro" id="IPR016181">
    <property type="entry name" value="Acyl_CoA_acyltransferase"/>
</dbReference>
<dbReference type="SUPFAM" id="SSF53756">
    <property type="entry name" value="UDP-Glycosyltransferase/glycogen phosphorylase"/>
    <property type="match status" value="1"/>
</dbReference>
<dbReference type="PANTHER" id="PTHR21015:SF22">
    <property type="entry name" value="GLYCOSYLTRANSFERASE"/>
    <property type="match status" value="1"/>
</dbReference>
<keyword evidence="3" id="KW-1185">Reference proteome</keyword>
<dbReference type="Gene3D" id="3.40.50.11190">
    <property type="match status" value="1"/>
</dbReference>
<dbReference type="Proteomes" id="UP001061361">
    <property type="component" value="Chromosome"/>
</dbReference>
<dbReference type="InterPro" id="IPR000182">
    <property type="entry name" value="GNAT_dom"/>
</dbReference>
<organism evidence="2 3">
    <name type="scientific">Pseudodesulfovibrio portus</name>
    <dbReference type="NCBI Taxonomy" id="231439"/>
    <lineage>
        <taxon>Bacteria</taxon>
        <taxon>Pseudomonadati</taxon>
        <taxon>Thermodesulfobacteriota</taxon>
        <taxon>Desulfovibrionia</taxon>
        <taxon>Desulfovibrionales</taxon>
        <taxon>Desulfovibrionaceae</taxon>
    </lineage>
</organism>
<dbReference type="EMBL" id="AP026708">
    <property type="protein sequence ID" value="BDQ33002.1"/>
    <property type="molecule type" value="Genomic_DNA"/>
</dbReference>
<dbReference type="Gene3D" id="3.40.630.30">
    <property type="match status" value="1"/>
</dbReference>
<dbReference type="InterPro" id="IPR007235">
    <property type="entry name" value="Glyco_trans_28_C"/>
</dbReference>
<dbReference type="PANTHER" id="PTHR21015">
    <property type="entry name" value="UDP-N-ACETYLGLUCOSAMINE--N-ACETYLMURAMYL-(PENTAPEPTIDE) PYROPHOSPHORYL-UNDECAPRENOL N-ACETYLGLUCOSAMINE TRANSFERASE 1"/>
    <property type="match status" value="1"/>
</dbReference>
<dbReference type="Gene3D" id="3.40.50.2000">
    <property type="entry name" value="Glycogen Phosphorylase B"/>
    <property type="match status" value="1"/>
</dbReference>